<dbReference type="Pfam" id="PF04245">
    <property type="entry name" value="NA37"/>
    <property type="match status" value="1"/>
</dbReference>
<dbReference type="InterPro" id="IPR007358">
    <property type="entry name" value="Nucleoid_associated_NdpA"/>
</dbReference>
<dbReference type="GO" id="GO:0009295">
    <property type="term" value="C:nucleoid"/>
    <property type="evidence" value="ECO:0007669"/>
    <property type="project" value="InterPro"/>
</dbReference>
<reference evidence="1 2" key="1">
    <citation type="submission" date="2018-12" db="EMBL/GenBank/DDBJ databases">
        <authorList>
            <person name="Grouzdev D.S."/>
            <person name="Krutkina M.S."/>
        </authorList>
    </citation>
    <scope>NUCLEOTIDE SEQUENCE [LARGE SCALE GENOMIC DNA]</scope>
    <source>
        <strain evidence="1 2">RmlP026</strain>
    </source>
</reference>
<keyword evidence="2" id="KW-1185">Reference proteome</keyword>
<reference evidence="1 2" key="2">
    <citation type="submission" date="2019-02" db="EMBL/GenBank/DDBJ databases">
        <title>'Lichenibacterium ramalinii' gen. nov. sp. nov., 'Lichenibacterium minor' gen. nov. sp. nov.</title>
        <authorList>
            <person name="Pankratov T."/>
        </authorList>
    </citation>
    <scope>NUCLEOTIDE SEQUENCE [LARGE SCALE GENOMIC DNA]</scope>
    <source>
        <strain evidence="1 2">RmlP026</strain>
    </source>
</reference>
<gene>
    <name evidence="1" type="ORF">D3273_16825</name>
</gene>
<comment type="caution">
    <text evidence="1">The sequence shown here is derived from an EMBL/GenBank/DDBJ whole genome shotgun (WGS) entry which is preliminary data.</text>
</comment>
<sequence length="351" mass="39556">MPLENLKIRRICLHEVYKRTDDRQIAAPTYSSGLLELPQKARDAFASRVHSAFRNDAKCMAMSIKRFEPNDIAARGAAIILTEDADFVQQSHAFAYKLAEAQTSRKYPGGLVVIFDGTVGRDPLPFYGVMKAELHEGFVKQNDLQATFVETLFLTPKTKLYKIGLFIATKYSDQVLPDDWTATVYDNQLTSSDRDGSAIYFYGAYLGLEIPSNSARQVKSFFDASKEFIRSASVSQEKKVDLYNGLYAYLKVDQAGTIQVGEFAERFMPPELQENYRNHMRRERVPATVISKDLTECGASLRIRKLRFANRITLSGPPEAISDFVDVRQVEGEGGETWTQITIKSPLEGQE</sequence>
<evidence type="ECO:0000313" key="1">
    <source>
        <dbReference type="EMBL" id="RYC30850.1"/>
    </source>
</evidence>
<accession>A0A4Q2U3R6</accession>
<dbReference type="RefSeq" id="WP_129228049.1">
    <property type="nucleotide sequence ID" value="NZ_QYBB01000020.1"/>
</dbReference>
<protein>
    <recommendedName>
        <fullName evidence="3">Nucleoid-associated protein</fullName>
    </recommendedName>
</protein>
<evidence type="ECO:0008006" key="3">
    <source>
        <dbReference type="Google" id="ProtNLM"/>
    </source>
</evidence>
<dbReference type="Proteomes" id="UP000290759">
    <property type="component" value="Unassembled WGS sequence"/>
</dbReference>
<dbReference type="OrthoDB" id="1414497at2"/>
<evidence type="ECO:0000313" key="2">
    <source>
        <dbReference type="Proteomes" id="UP000290759"/>
    </source>
</evidence>
<organism evidence="1 2">
    <name type="scientific">Lichenibacterium minor</name>
    <dbReference type="NCBI Taxonomy" id="2316528"/>
    <lineage>
        <taxon>Bacteria</taxon>
        <taxon>Pseudomonadati</taxon>
        <taxon>Pseudomonadota</taxon>
        <taxon>Alphaproteobacteria</taxon>
        <taxon>Hyphomicrobiales</taxon>
        <taxon>Lichenihabitantaceae</taxon>
        <taxon>Lichenibacterium</taxon>
    </lineage>
</organism>
<dbReference type="EMBL" id="QYBB01000020">
    <property type="protein sequence ID" value="RYC30850.1"/>
    <property type="molecule type" value="Genomic_DNA"/>
</dbReference>
<proteinExistence type="predicted"/>
<dbReference type="AlphaFoldDB" id="A0A4Q2U3R6"/>
<name>A0A4Q2U3R6_9HYPH</name>